<evidence type="ECO:0000313" key="3">
    <source>
        <dbReference type="RefSeq" id="XP_033537481.1"/>
    </source>
</evidence>
<evidence type="ECO:0000313" key="1">
    <source>
        <dbReference type="EMBL" id="KAF1815850.1"/>
    </source>
</evidence>
<name>A0A6G1GD66_9PEZI</name>
<dbReference type="RefSeq" id="XP_033537481.1">
    <property type="nucleotide sequence ID" value="XM_033674324.1"/>
</dbReference>
<keyword evidence="2" id="KW-1185">Reference proteome</keyword>
<dbReference type="AlphaFoldDB" id="A0A6G1GD66"/>
<dbReference type="Proteomes" id="UP000504638">
    <property type="component" value="Unplaced"/>
</dbReference>
<reference evidence="3" key="3">
    <citation type="submission" date="2025-04" db="UniProtKB">
        <authorList>
            <consortium name="RefSeq"/>
        </authorList>
    </citation>
    <scope>IDENTIFICATION</scope>
    <source>
        <strain evidence="3">CBS 781.70</strain>
    </source>
</reference>
<reference evidence="3" key="2">
    <citation type="submission" date="2020-04" db="EMBL/GenBank/DDBJ databases">
        <authorList>
            <consortium name="NCBI Genome Project"/>
        </authorList>
    </citation>
    <scope>NUCLEOTIDE SEQUENCE</scope>
    <source>
        <strain evidence="3">CBS 781.70</strain>
    </source>
</reference>
<organism evidence="1">
    <name type="scientific">Eremomyces bilateralis CBS 781.70</name>
    <dbReference type="NCBI Taxonomy" id="1392243"/>
    <lineage>
        <taxon>Eukaryota</taxon>
        <taxon>Fungi</taxon>
        <taxon>Dikarya</taxon>
        <taxon>Ascomycota</taxon>
        <taxon>Pezizomycotina</taxon>
        <taxon>Dothideomycetes</taxon>
        <taxon>Dothideomycetes incertae sedis</taxon>
        <taxon>Eremomycetales</taxon>
        <taxon>Eremomycetaceae</taxon>
        <taxon>Eremomyces</taxon>
    </lineage>
</organism>
<dbReference type="EMBL" id="ML975151">
    <property type="protein sequence ID" value="KAF1815850.1"/>
    <property type="molecule type" value="Genomic_DNA"/>
</dbReference>
<reference evidence="1 3" key="1">
    <citation type="submission" date="2020-01" db="EMBL/GenBank/DDBJ databases">
        <authorList>
            <consortium name="DOE Joint Genome Institute"/>
            <person name="Haridas S."/>
            <person name="Albert R."/>
            <person name="Binder M."/>
            <person name="Bloem J."/>
            <person name="Labutti K."/>
            <person name="Salamov A."/>
            <person name="Andreopoulos B."/>
            <person name="Baker S.E."/>
            <person name="Barry K."/>
            <person name="Bills G."/>
            <person name="Bluhm B.H."/>
            <person name="Cannon C."/>
            <person name="Castanera R."/>
            <person name="Culley D.E."/>
            <person name="Daum C."/>
            <person name="Ezra D."/>
            <person name="Gonzalez J.B."/>
            <person name="Henrissat B."/>
            <person name="Kuo A."/>
            <person name="Liang C."/>
            <person name="Lipzen A."/>
            <person name="Lutzoni F."/>
            <person name="Magnuson J."/>
            <person name="Mondo S."/>
            <person name="Nolan M."/>
            <person name="Ohm R."/>
            <person name="Pangilinan J."/>
            <person name="Park H.-J."/>
            <person name="Ramirez L."/>
            <person name="Alfaro M."/>
            <person name="Sun H."/>
            <person name="Tritt A."/>
            <person name="Yoshinaga Y."/>
            <person name="Zwiers L.-H."/>
            <person name="Turgeon B.G."/>
            <person name="Goodwin S.B."/>
            <person name="Spatafora J.W."/>
            <person name="Crous P.W."/>
            <person name="Grigoriev I.V."/>
        </authorList>
    </citation>
    <scope>NUCLEOTIDE SEQUENCE</scope>
    <source>
        <strain evidence="1 3">CBS 781.70</strain>
    </source>
</reference>
<gene>
    <name evidence="1 3" type="ORF">P152DRAFT_199502</name>
</gene>
<evidence type="ECO:0000313" key="2">
    <source>
        <dbReference type="Proteomes" id="UP000504638"/>
    </source>
</evidence>
<sequence>MNTCFGKVVVFISRWRATGVDGGMHKCIGEPHPAFISDRVTSLPLFDATSLRRRARGVVAAERILGVAVERVRSRLPCSVYGDISVNQWERSAFLPGIWVDFAFLLISPSPSVRPPVFHCSLAQGNGNGSQRWISWHRCAPQAGLGRRNQLRPLFFVLFSLSRLETRVGMFAMIGSH</sequence>
<dbReference type="GeneID" id="54414894"/>
<accession>A0A6G1GD66</accession>
<protein>
    <submittedName>
        <fullName evidence="1 3">Uncharacterized protein</fullName>
    </submittedName>
</protein>
<proteinExistence type="predicted"/>